<dbReference type="Pfam" id="PF00069">
    <property type="entry name" value="Pkinase"/>
    <property type="match status" value="1"/>
</dbReference>
<organism evidence="2 3">
    <name type="scientific">Aulographum hederae CBS 113979</name>
    <dbReference type="NCBI Taxonomy" id="1176131"/>
    <lineage>
        <taxon>Eukaryota</taxon>
        <taxon>Fungi</taxon>
        <taxon>Dikarya</taxon>
        <taxon>Ascomycota</taxon>
        <taxon>Pezizomycotina</taxon>
        <taxon>Dothideomycetes</taxon>
        <taxon>Pleosporomycetidae</taxon>
        <taxon>Aulographales</taxon>
        <taxon>Aulographaceae</taxon>
    </lineage>
</organism>
<protein>
    <recommendedName>
        <fullName evidence="1">Protein kinase domain-containing protein</fullName>
    </recommendedName>
</protein>
<dbReference type="Proteomes" id="UP000800041">
    <property type="component" value="Unassembled WGS sequence"/>
</dbReference>
<dbReference type="Gene3D" id="1.10.510.10">
    <property type="entry name" value="Transferase(Phosphotransferase) domain 1"/>
    <property type="match status" value="1"/>
</dbReference>
<dbReference type="PANTHER" id="PTHR24362">
    <property type="entry name" value="SERINE/THREONINE-PROTEIN KINASE NEK"/>
    <property type="match status" value="1"/>
</dbReference>
<evidence type="ECO:0000313" key="2">
    <source>
        <dbReference type="EMBL" id="KAF1982570.1"/>
    </source>
</evidence>
<gene>
    <name evidence="2" type="ORF">K402DRAFT_448645</name>
</gene>
<dbReference type="GO" id="GO:0005524">
    <property type="term" value="F:ATP binding"/>
    <property type="evidence" value="ECO:0007669"/>
    <property type="project" value="InterPro"/>
</dbReference>
<evidence type="ECO:0000313" key="3">
    <source>
        <dbReference type="Proteomes" id="UP000800041"/>
    </source>
</evidence>
<accession>A0A6G1GP34</accession>
<dbReference type="AlphaFoldDB" id="A0A6G1GP34"/>
<keyword evidence="3" id="KW-1185">Reference proteome</keyword>
<dbReference type="GO" id="GO:0004672">
    <property type="term" value="F:protein kinase activity"/>
    <property type="evidence" value="ECO:0007669"/>
    <property type="project" value="InterPro"/>
</dbReference>
<dbReference type="PROSITE" id="PS50011">
    <property type="entry name" value="PROTEIN_KINASE_DOM"/>
    <property type="match status" value="1"/>
</dbReference>
<dbReference type="EMBL" id="ML977183">
    <property type="protein sequence ID" value="KAF1982570.1"/>
    <property type="molecule type" value="Genomic_DNA"/>
</dbReference>
<reference evidence="2" key="1">
    <citation type="journal article" date="2020" name="Stud. Mycol.">
        <title>101 Dothideomycetes genomes: a test case for predicting lifestyles and emergence of pathogens.</title>
        <authorList>
            <person name="Haridas S."/>
            <person name="Albert R."/>
            <person name="Binder M."/>
            <person name="Bloem J."/>
            <person name="Labutti K."/>
            <person name="Salamov A."/>
            <person name="Andreopoulos B."/>
            <person name="Baker S."/>
            <person name="Barry K."/>
            <person name="Bills G."/>
            <person name="Bluhm B."/>
            <person name="Cannon C."/>
            <person name="Castanera R."/>
            <person name="Culley D."/>
            <person name="Daum C."/>
            <person name="Ezra D."/>
            <person name="Gonzalez J."/>
            <person name="Henrissat B."/>
            <person name="Kuo A."/>
            <person name="Liang C."/>
            <person name="Lipzen A."/>
            <person name="Lutzoni F."/>
            <person name="Magnuson J."/>
            <person name="Mondo S."/>
            <person name="Nolan M."/>
            <person name="Ohm R."/>
            <person name="Pangilinan J."/>
            <person name="Park H.-J."/>
            <person name="Ramirez L."/>
            <person name="Alfaro M."/>
            <person name="Sun H."/>
            <person name="Tritt A."/>
            <person name="Yoshinaga Y."/>
            <person name="Zwiers L.-H."/>
            <person name="Turgeon B."/>
            <person name="Goodwin S."/>
            <person name="Spatafora J."/>
            <person name="Crous P."/>
            <person name="Grigoriev I."/>
        </authorList>
    </citation>
    <scope>NUCLEOTIDE SEQUENCE</scope>
    <source>
        <strain evidence="2">CBS 113979</strain>
    </source>
</reference>
<dbReference type="SUPFAM" id="SSF56112">
    <property type="entry name" value="Protein kinase-like (PK-like)"/>
    <property type="match status" value="1"/>
</dbReference>
<evidence type="ECO:0000259" key="1">
    <source>
        <dbReference type="PROSITE" id="PS50011"/>
    </source>
</evidence>
<dbReference type="InterPro" id="IPR011009">
    <property type="entry name" value="Kinase-like_dom_sf"/>
</dbReference>
<dbReference type="PANTHER" id="PTHR24362:SF309">
    <property type="entry name" value="PROTEIN KINASE DOMAIN-CONTAINING PROTEIN"/>
    <property type="match status" value="1"/>
</dbReference>
<name>A0A6G1GP34_9PEZI</name>
<feature type="domain" description="Protein kinase" evidence="1">
    <location>
        <begin position="1"/>
        <end position="195"/>
    </location>
</feature>
<sequence>MPYRHPDSYRHFAVEKQIYRRLGTHPNAHSAIRLYFKNGGTASVQERIKWSRDLAVVIQYLHDKNVRQGDIGGRNILLDANRNTLLYDFAGSSIDDTRAEVVAQDGFGHPDHEESKYSTIRAEIHALGSSIFELITSTCPHQEEHEKEWGMAEVLLRRGIYPDVTDVPLGSIIAKCWKGEYSSAQEVADAIKEQN</sequence>
<proteinExistence type="predicted"/>
<dbReference type="InterPro" id="IPR000719">
    <property type="entry name" value="Prot_kinase_dom"/>
</dbReference>
<dbReference type="OrthoDB" id="1668230at2759"/>